<evidence type="ECO:0000313" key="8">
    <source>
        <dbReference type="EMBL" id="CAH9071868.1"/>
    </source>
</evidence>
<evidence type="ECO:0000256" key="1">
    <source>
        <dbReference type="ARBA" id="ARBA00004170"/>
    </source>
</evidence>
<dbReference type="PANTHER" id="PTHR45868">
    <property type="entry name" value="HEAVY METAL-ASSOCIATED ISOPRENYLATED PLANT PROTEIN 33-RELATED"/>
    <property type="match status" value="1"/>
</dbReference>
<keyword evidence="3" id="KW-0479">Metal-binding</keyword>
<dbReference type="GO" id="GO:0009626">
    <property type="term" value="P:plant-type hypersensitive response"/>
    <property type="evidence" value="ECO:0007669"/>
    <property type="project" value="UniProtKB-KW"/>
</dbReference>
<evidence type="ECO:0000313" key="9">
    <source>
        <dbReference type="Proteomes" id="UP001152523"/>
    </source>
</evidence>
<protein>
    <recommendedName>
        <fullName evidence="7">HMA domain-containing protein</fullName>
    </recommendedName>
</protein>
<dbReference type="SUPFAM" id="SSF55008">
    <property type="entry name" value="HMA, heavy metal-associated domain"/>
    <property type="match status" value="1"/>
</dbReference>
<evidence type="ECO:0000256" key="5">
    <source>
        <dbReference type="ARBA" id="ARBA00024045"/>
    </source>
</evidence>
<evidence type="ECO:0000256" key="6">
    <source>
        <dbReference type="SAM" id="MobiDB-lite"/>
    </source>
</evidence>
<dbReference type="PANTHER" id="PTHR45868:SF80">
    <property type="entry name" value="F15K9.8-RELATED"/>
    <property type="match status" value="1"/>
</dbReference>
<feature type="region of interest" description="Disordered" evidence="6">
    <location>
        <begin position="87"/>
        <end position="170"/>
    </location>
</feature>
<sequence>MTMEEILKIKIFVIIVGMYCNGCRDKVMKILKKIDGVYTVTMEEGSNSVTIGGDVDPAVVIAKLGKRGKKAQLAAAAGSLASYKDDASGVSSTVGKQKQMVQQLQPQPPPQLPKAGDLPPLQKSPQQVMKAPQSTSTIPFPCPSVPTLRKSSKPATDHGAAGSSGGVSSEIEKQMKKVRQLLLPQPLPPKGEDLPLLQKFPEWVMKAPQCTSSGVGPPNPNPAQESLKLDLPGDCGRTKPIPCPSVPPLRKRFVPATDCGAAGQTLIGNGSQHASGITIGASGGGGSVPVASTAQGRIPMGKRAQMRNIPMACVPPPPPALPPSSDGCAKRLGDSAGNPHLPKAGDMGPKGEEGKGSGHFQGVYGIGWHNQEVATPPHVYDVPPLEASSFSNSHPLYHKPDPYYSYFSDENATNCCVM</sequence>
<comment type="similarity">
    <text evidence="5">Belongs to the HIPP family.</text>
</comment>
<feature type="compositionally biased region" description="Polar residues" evidence="6">
    <location>
        <begin position="123"/>
        <end position="138"/>
    </location>
</feature>
<dbReference type="Pfam" id="PF00403">
    <property type="entry name" value="HMA"/>
    <property type="match status" value="1"/>
</dbReference>
<keyword evidence="2" id="KW-0488">Methylation</keyword>
<dbReference type="GO" id="GO:0016020">
    <property type="term" value="C:membrane"/>
    <property type="evidence" value="ECO:0007669"/>
    <property type="project" value="UniProtKB-SubCell"/>
</dbReference>
<dbReference type="EMBL" id="CAMAPF010000021">
    <property type="protein sequence ID" value="CAH9071868.1"/>
    <property type="molecule type" value="Genomic_DNA"/>
</dbReference>
<evidence type="ECO:0000259" key="7">
    <source>
        <dbReference type="PROSITE" id="PS50846"/>
    </source>
</evidence>
<keyword evidence="4" id="KW-0449">Lipoprotein</keyword>
<gene>
    <name evidence="8" type="ORF">CEPIT_LOCUS4107</name>
</gene>
<dbReference type="Proteomes" id="UP001152523">
    <property type="component" value="Unassembled WGS sequence"/>
</dbReference>
<feature type="region of interest" description="Disordered" evidence="6">
    <location>
        <begin position="320"/>
        <end position="355"/>
    </location>
</feature>
<dbReference type="AlphaFoldDB" id="A0AAV0CCY6"/>
<dbReference type="CDD" id="cd00371">
    <property type="entry name" value="HMA"/>
    <property type="match status" value="1"/>
</dbReference>
<accession>A0AAV0CCY6</accession>
<proteinExistence type="inferred from homology"/>
<keyword evidence="4" id="KW-0636">Prenylation</keyword>
<evidence type="ECO:0000256" key="3">
    <source>
        <dbReference type="ARBA" id="ARBA00022723"/>
    </source>
</evidence>
<keyword evidence="9" id="KW-1185">Reference proteome</keyword>
<comment type="subcellular location">
    <subcellularLocation>
        <location evidence="1">Membrane</location>
        <topology evidence="1">Peripheral membrane protein</topology>
    </subcellularLocation>
</comment>
<feature type="domain" description="HMA" evidence="7">
    <location>
        <begin position="9"/>
        <end position="72"/>
    </location>
</feature>
<evidence type="ECO:0000256" key="4">
    <source>
        <dbReference type="ARBA" id="ARBA00023289"/>
    </source>
</evidence>
<organism evidence="8 9">
    <name type="scientific">Cuscuta epithymum</name>
    <dbReference type="NCBI Taxonomy" id="186058"/>
    <lineage>
        <taxon>Eukaryota</taxon>
        <taxon>Viridiplantae</taxon>
        <taxon>Streptophyta</taxon>
        <taxon>Embryophyta</taxon>
        <taxon>Tracheophyta</taxon>
        <taxon>Spermatophyta</taxon>
        <taxon>Magnoliopsida</taxon>
        <taxon>eudicotyledons</taxon>
        <taxon>Gunneridae</taxon>
        <taxon>Pentapetalae</taxon>
        <taxon>asterids</taxon>
        <taxon>lamiids</taxon>
        <taxon>Solanales</taxon>
        <taxon>Convolvulaceae</taxon>
        <taxon>Cuscuteae</taxon>
        <taxon>Cuscuta</taxon>
        <taxon>Cuscuta subgen. Cuscuta</taxon>
    </lineage>
</organism>
<reference evidence="8" key="1">
    <citation type="submission" date="2022-07" db="EMBL/GenBank/DDBJ databases">
        <authorList>
            <person name="Macas J."/>
            <person name="Novak P."/>
            <person name="Neumann P."/>
        </authorList>
    </citation>
    <scope>NUCLEOTIDE SEQUENCE</scope>
</reference>
<feature type="compositionally biased region" description="Polar residues" evidence="6">
    <location>
        <begin position="89"/>
        <end position="101"/>
    </location>
</feature>
<dbReference type="GO" id="GO:0046872">
    <property type="term" value="F:metal ion binding"/>
    <property type="evidence" value="ECO:0007669"/>
    <property type="project" value="UniProtKB-KW"/>
</dbReference>
<dbReference type="Gene3D" id="3.30.70.100">
    <property type="match status" value="1"/>
</dbReference>
<dbReference type="PROSITE" id="PS50846">
    <property type="entry name" value="HMA_2"/>
    <property type="match status" value="1"/>
</dbReference>
<name>A0AAV0CCY6_9ASTE</name>
<evidence type="ECO:0000256" key="2">
    <source>
        <dbReference type="ARBA" id="ARBA00022481"/>
    </source>
</evidence>
<dbReference type="InterPro" id="IPR006121">
    <property type="entry name" value="HMA_dom"/>
</dbReference>
<dbReference type="InterPro" id="IPR036163">
    <property type="entry name" value="HMA_dom_sf"/>
</dbReference>
<comment type="caution">
    <text evidence="8">The sequence shown here is derived from an EMBL/GenBank/DDBJ whole genome shotgun (WGS) entry which is preliminary data.</text>
</comment>